<dbReference type="AlphaFoldDB" id="A0A2M9D9A6"/>
<reference evidence="3 4" key="1">
    <citation type="submission" date="2017-11" db="EMBL/GenBank/DDBJ databases">
        <title>Genomic Encyclopedia of Archaeal and Bacterial Type Strains, Phase II (KMG-II): From Individual Species to Whole Genera.</title>
        <authorList>
            <person name="Goeker M."/>
        </authorList>
    </citation>
    <scope>NUCLEOTIDE SEQUENCE [LARGE SCALE GENOMIC DNA]</scope>
    <source>
        <strain evidence="3 4">DSM 16400</strain>
    </source>
</reference>
<dbReference type="GO" id="GO:0004519">
    <property type="term" value="F:endonuclease activity"/>
    <property type="evidence" value="ECO:0007669"/>
    <property type="project" value="UniProtKB-KW"/>
</dbReference>
<protein>
    <submittedName>
        <fullName evidence="3">HNH endonuclease</fullName>
    </submittedName>
</protein>
<evidence type="ECO:0000313" key="3">
    <source>
        <dbReference type="EMBL" id="PJJ82063.1"/>
    </source>
</evidence>
<keyword evidence="3" id="KW-0255">Endonuclease</keyword>
<evidence type="ECO:0000259" key="1">
    <source>
        <dbReference type="Pfam" id="PF13391"/>
    </source>
</evidence>
<gene>
    <name evidence="3" type="ORF">CLV85_1251</name>
</gene>
<feature type="domain" description="PvuRts1 I-like SET and RING associated" evidence="2">
    <location>
        <begin position="165"/>
        <end position="295"/>
    </location>
</feature>
<evidence type="ECO:0000313" key="4">
    <source>
        <dbReference type="Proteomes" id="UP000231742"/>
    </source>
</evidence>
<keyword evidence="3" id="KW-0540">Nuclease</keyword>
<dbReference type="Pfam" id="PF13391">
    <property type="entry name" value="HNH_2"/>
    <property type="match status" value="1"/>
</dbReference>
<dbReference type="Pfam" id="PF18491">
    <property type="entry name" value="SRA"/>
    <property type="match status" value="1"/>
</dbReference>
<proteinExistence type="predicted"/>
<keyword evidence="4" id="KW-1185">Reference proteome</keyword>
<dbReference type="InterPro" id="IPR040674">
    <property type="entry name" value="PvuRts1I-like_SRA"/>
</dbReference>
<accession>A0A2M9D9A6</accession>
<name>A0A2M9D9A6_9MICO</name>
<comment type="caution">
    <text evidence="3">The sequence shown here is derived from an EMBL/GenBank/DDBJ whole genome shotgun (WGS) entry which is preliminary data.</text>
</comment>
<sequence>MYSRSDGTEVAPAETLALWAPVAYETLKEVAHRYNNTITYKKLALLLQSRTGIKTDQLIKHWIGDVLEIAAQRAADAEEPPLTSLCIRADGSMGPGYERAPRFGAESTASDVDDMAAEHRLLCYKRYAKDLPEDGGQPTLTPQVTVRRRKSLVPNADAVWLEDLIEHGRLSVNDHVPFSTHVQVAKLFGHDFKGHQRATIRLDESIEVWFPKMYENKDWANSLSDMGDTITMVPVLGGEYADVMESKQLREYVFTFGHMKSRPGPNYYAFLGVFKGESEFSDNTKWVYRRVADTIYFDGNGWCSFEPTIVRGVLNDQIAEAADADPKLTSAIQKDFDLGVFRVEDQTGTTKIRGSAQRVFSKAVKANYGGECAVTGISTREFLVASHIVPWSDDENIRTDPSNGICLSTFVDRAFDAGFLEIRPNARTSVRWDKVKSDPILKAELRKIDDVELAKPASSPPDPAKLNRRIELGY</sequence>
<dbReference type="InterPro" id="IPR003615">
    <property type="entry name" value="HNH_nuc"/>
</dbReference>
<feature type="domain" description="HNH nuclease" evidence="1">
    <location>
        <begin position="372"/>
        <end position="419"/>
    </location>
</feature>
<evidence type="ECO:0000259" key="2">
    <source>
        <dbReference type="Pfam" id="PF18491"/>
    </source>
</evidence>
<organism evidence="3 4">
    <name type="scientific">Salinibacterium amurskyense</name>
    <dbReference type="NCBI Taxonomy" id="205941"/>
    <lineage>
        <taxon>Bacteria</taxon>
        <taxon>Bacillati</taxon>
        <taxon>Actinomycetota</taxon>
        <taxon>Actinomycetes</taxon>
        <taxon>Micrococcales</taxon>
        <taxon>Microbacteriaceae</taxon>
        <taxon>Salinibacterium</taxon>
    </lineage>
</organism>
<dbReference type="RefSeq" id="WP_189621820.1">
    <property type="nucleotide sequence ID" value="NZ_BMZU01000001.1"/>
</dbReference>
<dbReference type="EMBL" id="PGFH01000001">
    <property type="protein sequence ID" value="PJJ82063.1"/>
    <property type="molecule type" value="Genomic_DNA"/>
</dbReference>
<keyword evidence="3" id="KW-0378">Hydrolase</keyword>
<dbReference type="Proteomes" id="UP000231742">
    <property type="component" value="Unassembled WGS sequence"/>
</dbReference>